<comment type="subcellular location">
    <subcellularLocation>
        <location evidence="1">Membrane</location>
        <topology evidence="1">Multi-pass membrane protein</topology>
    </subcellularLocation>
</comment>
<organism evidence="7 8">
    <name type="scientific">Oceanicella actignis</name>
    <dbReference type="NCBI Taxonomy" id="1189325"/>
    <lineage>
        <taxon>Bacteria</taxon>
        <taxon>Pseudomonadati</taxon>
        <taxon>Pseudomonadota</taxon>
        <taxon>Alphaproteobacteria</taxon>
        <taxon>Rhodobacterales</taxon>
        <taxon>Paracoccaceae</taxon>
        <taxon>Oceanicella</taxon>
    </lineage>
</organism>
<feature type="compositionally biased region" description="Polar residues" evidence="6">
    <location>
        <begin position="219"/>
        <end position="228"/>
    </location>
</feature>
<sequence length="228" mass="23951">MLTLALPFRTWAHDVPAAPKLAALAAATAALFPIDDLAALSAAAAASAALHVSLGPDRRLGAAREALRMLRPFVWVLVLVMGWHLATGQTAEGARVCLRLLTAVSLANLVTMTTRLDDLTSVAERLAAPLRPLGVQPRALALAAALAVRFTPVLTLRGAQLSEAWRARARRRPGWRLAAPLCLSALDDAERVAEALRARGGAAPPGRSSSPSPFPQEGGSATSPHRRP</sequence>
<keyword evidence="3" id="KW-0812">Transmembrane</keyword>
<proteinExistence type="inferred from homology"/>
<evidence type="ECO:0000256" key="1">
    <source>
        <dbReference type="ARBA" id="ARBA00004141"/>
    </source>
</evidence>
<feature type="region of interest" description="Disordered" evidence="6">
    <location>
        <begin position="196"/>
        <end position="228"/>
    </location>
</feature>
<dbReference type="AlphaFoldDB" id="A0A1M7SUA9"/>
<dbReference type="Pfam" id="PF02361">
    <property type="entry name" value="CbiQ"/>
    <property type="match status" value="1"/>
</dbReference>
<protein>
    <submittedName>
        <fullName evidence="7">Biotin transport system permease protein</fullName>
    </submittedName>
</protein>
<keyword evidence="4" id="KW-1133">Transmembrane helix</keyword>
<gene>
    <name evidence="7" type="ORF">SAMN05216200_103244</name>
</gene>
<evidence type="ECO:0000313" key="8">
    <source>
        <dbReference type="Proteomes" id="UP000184066"/>
    </source>
</evidence>
<dbReference type="STRING" id="1189325.SAMN04488119_101243"/>
<evidence type="ECO:0000313" key="7">
    <source>
        <dbReference type="EMBL" id="SHN62069.1"/>
    </source>
</evidence>
<keyword evidence="8" id="KW-1185">Reference proteome</keyword>
<accession>A0A1M7SUA9</accession>
<evidence type="ECO:0000256" key="5">
    <source>
        <dbReference type="ARBA" id="ARBA00023136"/>
    </source>
</evidence>
<name>A0A1M7SUA9_9RHOB</name>
<evidence type="ECO:0000256" key="3">
    <source>
        <dbReference type="ARBA" id="ARBA00022692"/>
    </source>
</evidence>
<dbReference type="Proteomes" id="UP000184066">
    <property type="component" value="Unassembled WGS sequence"/>
</dbReference>
<evidence type="ECO:0000256" key="2">
    <source>
        <dbReference type="ARBA" id="ARBA00008564"/>
    </source>
</evidence>
<reference evidence="7 8" key="1">
    <citation type="submission" date="2016-12" db="EMBL/GenBank/DDBJ databases">
        <authorList>
            <person name="Song W.-J."/>
            <person name="Kurnit D.M."/>
        </authorList>
    </citation>
    <scope>NUCLEOTIDE SEQUENCE [LARGE SCALE GENOMIC DNA]</scope>
    <source>
        <strain evidence="7 8">CGMCC 1.10808</strain>
    </source>
</reference>
<keyword evidence="5" id="KW-0472">Membrane</keyword>
<comment type="similarity">
    <text evidence="2">Belongs to the CbiQ family.</text>
</comment>
<dbReference type="RefSeq" id="WP_072746817.1">
    <property type="nucleotide sequence ID" value="NZ_FOHL01000001.1"/>
</dbReference>
<dbReference type="OrthoDB" id="5868344at2"/>
<dbReference type="InterPro" id="IPR003339">
    <property type="entry name" value="ABC/ECF_trnsptr_transmembrane"/>
</dbReference>
<evidence type="ECO:0000256" key="4">
    <source>
        <dbReference type="ARBA" id="ARBA00022989"/>
    </source>
</evidence>
<dbReference type="EMBL" id="FRDL01000003">
    <property type="protein sequence ID" value="SHN62069.1"/>
    <property type="molecule type" value="Genomic_DNA"/>
</dbReference>
<dbReference type="GO" id="GO:0005886">
    <property type="term" value="C:plasma membrane"/>
    <property type="evidence" value="ECO:0007669"/>
    <property type="project" value="UniProtKB-ARBA"/>
</dbReference>
<feature type="compositionally biased region" description="Low complexity" evidence="6">
    <location>
        <begin position="198"/>
        <end position="211"/>
    </location>
</feature>
<evidence type="ECO:0000256" key="6">
    <source>
        <dbReference type="SAM" id="MobiDB-lite"/>
    </source>
</evidence>